<dbReference type="AlphaFoldDB" id="A0ABD3KEE5"/>
<evidence type="ECO:0000256" key="2">
    <source>
        <dbReference type="ARBA" id="ARBA00022737"/>
    </source>
</evidence>
<evidence type="ECO:0008006" key="5">
    <source>
        <dbReference type="Google" id="ProtNLM"/>
    </source>
</evidence>
<evidence type="ECO:0000313" key="4">
    <source>
        <dbReference type="Proteomes" id="UP001634007"/>
    </source>
</evidence>
<dbReference type="Gene3D" id="1.25.40.10">
    <property type="entry name" value="Tetratricopeptide repeat domain"/>
    <property type="match status" value="2"/>
</dbReference>
<proteinExistence type="inferred from homology"/>
<dbReference type="EMBL" id="JBJKBG010000006">
    <property type="protein sequence ID" value="KAL3736739.1"/>
    <property type="molecule type" value="Genomic_DNA"/>
</dbReference>
<sequence length="203" mass="23396">MDSTACRPTSFICSVLVHTYGIAKQIEDAVETFLEMERNGIEADVVAYNSPISAFCQDNKFKNVKRILSEMESRRVNPNSGTCNIILTNLINNGETNEAYSFFRRLIKVCEPDAETYTMMIKKFCLRDELAMALKVWKYMNLKRFIPSTHTYSALIYGLCEKGNLPRACDLWEEMMEKGIRSSRMTFGRVRQLLIKEGREDVL</sequence>
<keyword evidence="4" id="KW-1185">Reference proteome</keyword>
<evidence type="ECO:0000256" key="1">
    <source>
        <dbReference type="ARBA" id="ARBA00007626"/>
    </source>
</evidence>
<dbReference type="Proteomes" id="UP001634007">
    <property type="component" value="Unassembled WGS sequence"/>
</dbReference>
<dbReference type="PANTHER" id="PTHR47939">
    <property type="entry name" value="MEMBRANE-ASSOCIATED SALT-INDUCIBLE PROTEIN-LIKE"/>
    <property type="match status" value="1"/>
</dbReference>
<keyword evidence="2" id="KW-0677">Repeat</keyword>
<dbReference type="InterPro" id="IPR002885">
    <property type="entry name" value="PPR_rpt"/>
</dbReference>
<gene>
    <name evidence="3" type="ORF">ACJRO7_025646</name>
</gene>
<comment type="caution">
    <text evidence="3">The sequence shown here is derived from an EMBL/GenBank/DDBJ whole genome shotgun (WGS) entry which is preliminary data.</text>
</comment>
<dbReference type="InterPro" id="IPR050667">
    <property type="entry name" value="PPR-containing_protein"/>
</dbReference>
<name>A0ABD3KEE5_EUCGL</name>
<dbReference type="InterPro" id="IPR011990">
    <property type="entry name" value="TPR-like_helical_dom_sf"/>
</dbReference>
<protein>
    <recommendedName>
        <fullName evidence="5">Pentatricopeptide repeat-containing protein</fullName>
    </recommendedName>
</protein>
<dbReference type="Pfam" id="PF13041">
    <property type="entry name" value="PPR_2"/>
    <property type="match status" value="2"/>
</dbReference>
<organism evidence="3 4">
    <name type="scientific">Eucalyptus globulus</name>
    <name type="common">Tasmanian blue gum</name>
    <dbReference type="NCBI Taxonomy" id="34317"/>
    <lineage>
        <taxon>Eukaryota</taxon>
        <taxon>Viridiplantae</taxon>
        <taxon>Streptophyta</taxon>
        <taxon>Embryophyta</taxon>
        <taxon>Tracheophyta</taxon>
        <taxon>Spermatophyta</taxon>
        <taxon>Magnoliopsida</taxon>
        <taxon>eudicotyledons</taxon>
        <taxon>Gunneridae</taxon>
        <taxon>Pentapetalae</taxon>
        <taxon>rosids</taxon>
        <taxon>malvids</taxon>
        <taxon>Myrtales</taxon>
        <taxon>Myrtaceae</taxon>
        <taxon>Myrtoideae</taxon>
        <taxon>Eucalypteae</taxon>
        <taxon>Eucalyptus</taxon>
    </lineage>
</organism>
<accession>A0ABD3KEE5</accession>
<dbReference type="PANTHER" id="PTHR47939:SF13">
    <property type="entry name" value="OS03G0201400 PROTEIN"/>
    <property type="match status" value="1"/>
</dbReference>
<dbReference type="NCBIfam" id="TIGR00756">
    <property type="entry name" value="PPR"/>
    <property type="match status" value="4"/>
</dbReference>
<comment type="similarity">
    <text evidence="1">Belongs to the PPR family. P subfamily.</text>
</comment>
<evidence type="ECO:0000313" key="3">
    <source>
        <dbReference type="EMBL" id="KAL3736739.1"/>
    </source>
</evidence>
<dbReference type="Pfam" id="PF01535">
    <property type="entry name" value="PPR"/>
    <property type="match status" value="1"/>
</dbReference>
<reference evidence="3 4" key="1">
    <citation type="submission" date="2024-11" db="EMBL/GenBank/DDBJ databases">
        <title>Chromosome-level genome assembly of Eucalyptus globulus Labill. provides insights into its genome evolution.</title>
        <authorList>
            <person name="Li X."/>
        </authorList>
    </citation>
    <scope>NUCLEOTIDE SEQUENCE [LARGE SCALE GENOMIC DNA]</scope>
    <source>
        <strain evidence="3">CL2024</strain>
        <tissue evidence="3">Fresh tender leaves</tissue>
    </source>
</reference>